<evidence type="ECO:0000256" key="3">
    <source>
        <dbReference type="ARBA" id="ARBA00022729"/>
    </source>
</evidence>
<gene>
    <name evidence="6" type="ORF">OM33_17405</name>
</gene>
<dbReference type="Pfam" id="PF01663">
    <property type="entry name" value="Phosphodiest"/>
    <property type="match status" value="1"/>
</dbReference>
<evidence type="ECO:0000256" key="1">
    <source>
        <dbReference type="ARBA" id="ARBA00022553"/>
    </source>
</evidence>
<sequence>MLCSLPVTALYADNLKQPPKLIVQITVDALRGDLLNRYRHNFGPNGFNYLINNGVYYKNAHYHHGNTETIVGHASLATGAPPSVHGMVGNIWFDDSQSRIVYNIEDANYNLLTQGAGVNKKTEIDSTQAAAKSQGRSPSNIRVSTFSDEVVMASAGIGKAFAVSVKDRGAVALAGHSGKAFWFDKATGTFVTSDYYYETYPNWVTAWNKQQLPAKYSGTVWQPSIKNDSFTLKDLQQKSKLDLAGFGSQFPHPYGKKEDKYFTTKLTLSPAGDELTADFAKTLLVKEDLGQDNITDFLSVSFSSNDYVIHVFGPSSQEAEDNLVRLDSTLAEFFKQLDSQVGLENTLIVLSADHGAPESADYAHSLGIDHASYFAIDTLINDDIKATVKKRFGLADKVFRTYAHPYVYLDKDYIASKNVKLADVQTFVAELIRKQQGVYAAYAETDILRNQVTPSRIARLVSNNHFEGRSGDIYIVLNERGYVNDFDGLTVSSTHGSVWQHDTHVPIIFAGYGIKQQAIYRAVTPYDIAPTLALSANTTIPSGATGQGLVEVLQK</sequence>
<dbReference type="PANTHER" id="PTHR10151:SF120">
    <property type="entry name" value="BIS(5'-ADENOSYL)-TRIPHOSPHATASE"/>
    <property type="match status" value="1"/>
</dbReference>
<dbReference type="InterPro" id="IPR017850">
    <property type="entry name" value="Alkaline_phosphatase_core_sf"/>
</dbReference>
<keyword evidence="2" id="KW-0479">Metal-binding</keyword>
<evidence type="ECO:0000256" key="5">
    <source>
        <dbReference type="PIRSR" id="PIRSR031924-51"/>
    </source>
</evidence>
<keyword evidence="3" id="KW-0732">Signal</keyword>
<dbReference type="PIRSF" id="PIRSF031924">
    <property type="entry name" value="Pi-irrepressible_AP"/>
    <property type="match status" value="1"/>
</dbReference>
<dbReference type="CDD" id="cd16016">
    <property type="entry name" value="AP-SPAP"/>
    <property type="match status" value="1"/>
</dbReference>
<feature type="binding site" evidence="5">
    <location>
        <position position="90"/>
    </location>
    <ligand>
        <name>substrate</name>
    </ligand>
</feature>
<dbReference type="eggNOG" id="COG1524">
    <property type="taxonomic scope" value="Bacteria"/>
</dbReference>
<dbReference type="OrthoDB" id="9766127at2"/>
<dbReference type="Gene3D" id="3.40.720.10">
    <property type="entry name" value="Alkaline Phosphatase, subunit A"/>
    <property type="match status" value="1"/>
</dbReference>
<evidence type="ECO:0000256" key="2">
    <source>
        <dbReference type="ARBA" id="ARBA00022723"/>
    </source>
</evidence>
<dbReference type="GO" id="GO:0004035">
    <property type="term" value="F:alkaline phosphatase activity"/>
    <property type="evidence" value="ECO:0007669"/>
    <property type="project" value="InterPro"/>
</dbReference>
<feature type="active site" description="Phosphothreonine intermediate" evidence="4">
    <location>
        <position position="69"/>
    </location>
</feature>
<keyword evidence="7" id="KW-1185">Reference proteome</keyword>
<evidence type="ECO:0000256" key="4">
    <source>
        <dbReference type="PIRSR" id="PIRSR031924-50"/>
    </source>
</evidence>
<dbReference type="SUPFAM" id="SSF53649">
    <property type="entry name" value="Alkaline phosphatase-like"/>
    <property type="match status" value="1"/>
</dbReference>
<evidence type="ECO:0000313" key="7">
    <source>
        <dbReference type="Proteomes" id="UP000030341"/>
    </source>
</evidence>
<feature type="binding site" evidence="5">
    <location>
        <begin position="166"/>
        <end position="168"/>
    </location>
    <ligand>
        <name>substrate</name>
    </ligand>
</feature>
<dbReference type="AlphaFoldDB" id="A0A0A7EM16"/>
<dbReference type="PANTHER" id="PTHR10151">
    <property type="entry name" value="ECTONUCLEOTIDE PYROPHOSPHATASE/PHOSPHODIESTERASE"/>
    <property type="match status" value="1"/>
</dbReference>
<name>A0A0A7EM16_9GAMM</name>
<proteinExistence type="predicted"/>
<accession>A0A0A7EM16</accession>
<dbReference type="Gene3D" id="3.30.1360.150">
    <property type="match status" value="1"/>
</dbReference>
<dbReference type="GO" id="GO:0046872">
    <property type="term" value="F:metal ion binding"/>
    <property type="evidence" value="ECO:0007669"/>
    <property type="project" value="UniProtKB-KW"/>
</dbReference>
<keyword evidence="1 4" id="KW-0597">Phosphoprotein</keyword>
<dbReference type="HOGENOM" id="CLU_034095_0_0_6"/>
<dbReference type="EMBL" id="CP009889">
    <property type="protein sequence ID" value="AIY67669.1"/>
    <property type="molecule type" value="Genomic_DNA"/>
</dbReference>
<organism evidence="6 7">
    <name type="scientific">Pseudoalteromonas piratica</name>
    <dbReference type="NCBI Taxonomy" id="1348114"/>
    <lineage>
        <taxon>Bacteria</taxon>
        <taxon>Pseudomonadati</taxon>
        <taxon>Pseudomonadota</taxon>
        <taxon>Gammaproteobacteria</taxon>
        <taxon>Alteromonadales</taxon>
        <taxon>Pseudoalteromonadaceae</taxon>
        <taxon>Pseudoalteromonas</taxon>
    </lineage>
</organism>
<protein>
    <submittedName>
        <fullName evidence="6">Alkaline phosphatase</fullName>
    </submittedName>
</protein>
<dbReference type="KEGG" id="pseo:OM33_17405"/>
<evidence type="ECO:0000313" key="6">
    <source>
        <dbReference type="EMBL" id="AIY67669.1"/>
    </source>
</evidence>
<dbReference type="InterPro" id="IPR026263">
    <property type="entry name" value="Alkaline_phosphatase_prok"/>
</dbReference>
<dbReference type="STRING" id="1348114.OM33_17405"/>
<reference evidence="6 7" key="1">
    <citation type="submission" date="2014-11" db="EMBL/GenBank/DDBJ databases">
        <title>Complete Genome Sequence of Pseudoalteromonas sp. Strain OCN003 Isolated from Kaneohe Bay, Oahu, Hawaii.</title>
        <authorList>
            <person name="Beurmann S."/>
            <person name="Videau P."/>
            <person name="Ushijima B."/>
            <person name="Smith A.M."/>
            <person name="Aeby G.S."/>
            <person name="Callahan S.M."/>
            <person name="Belcaid M."/>
        </authorList>
    </citation>
    <scope>NUCLEOTIDE SEQUENCE [LARGE SCALE GENOMIC DNA]</scope>
    <source>
        <strain evidence="6 7">OCN003</strain>
    </source>
</reference>
<dbReference type="Proteomes" id="UP000030341">
    <property type="component" value="Chromosome 2"/>
</dbReference>
<dbReference type="InterPro" id="IPR002591">
    <property type="entry name" value="Phosphodiest/P_Trfase"/>
</dbReference>